<dbReference type="Gene3D" id="3.40.960.10">
    <property type="entry name" value="VSR Endonuclease"/>
    <property type="match status" value="1"/>
</dbReference>
<evidence type="ECO:0000313" key="3">
    <source>
        <dbReference type="Proteomes" id="UP000501387"/>
    </source>
</evidence>
<dbReference type="InterPro" id="IPR007569">
    <property type="entry name" value="DUF559"/>
</dbReference>
<gene>
    <name evidence="2" type="ORF">G7067_10275</name>
</gene>
<dbReference type="Pfam" id="PF04480">
    <property type="entry name" value="DUF559"/>
    <property type="match status" value="1"/>
</dbReference>
<dbReference type="Proteomes" id="UP000501387">
    <property type="component" value="Chromosome"/>
</dbReference>
<sequence length="275" mass="31023">MVALQQLLRKHDGILRTAQLYESDVKRADLERALSRGEVFRPQRGWLALPGADPELLFAARHHVVLSCVTQAKRLRLWVRQAPAQLHVAPPGPGAKIGQIAATVHWRKPQVLRPPYALVDRIENVLCHVAECQSREDALVIWESALNRQLIRYDQLNTLPLNGAARKLLQECTPFSDSGLESLVQSRLRWLPTSVVQQVHVAGHRVDILIGARLILQIDGASHTGEQRNSDIDHDAELIQMNYTVIRVSYAQVMYHWEEVQDKVLGAFARGKHLA</sequence>
<feature type="domain" description="DUF559" evidence="1">
    <location>
        <begin position="197"/>
        <end position="266"/>
    </location>
</feature>
<proteinExistence type="predicted"/>
<dbReference type="AlphaFoldDB" id="A0A6G8FK80"/>
<name>A0A6G8FK80_9MICO</name>
<dbReference type="EMBL" id="CP049934">
    <property type="protein sequence ID" value="QIM16703.1"/>
    <property type="molecule type" value="Genomic_DNA"/>
</dbReference>
<keyword evidence="3" id="KW-1185">Reference proteome</keyword>
<accession>A0A6G8FK80</accession>
<reference evidence="2 3" key="1">
    <citation type="submission" date="2020-03" db="EMBL/GenBank/DDBJ databases">
        <title>Leucobacter sp. nov., isolated from beetles.</title>
        <authorList>
            <person name="Hyun D.-W."/>
            <person name="Bae J.-W."/>
        </authorList>
    </citation>
    <scope>NUCLEOTIDE SEQUENCE [LARGE SCALE GENOMIC DNA]</scope>
    <source>
        <strain evidence="2 3">HDW9B</strain>
    </source>
</reference>
<organism evidence="2 3">
    <name type="scientific">Leucobacter insecticola</name>
    <dbReference type="NCBI Taxonomy" id="2714934"/>
    <lineage>
        <taxon>Bacteria</taxon>
        <taxon>Bacillati</taxon>
        <taxon>Actinomycetota</taxon>
        <taxon>Actinomycetes</taxon>
        <taxon>Micrococcales</taxon>
        <taxon>Microbacteriaceae</taxon>
        <taxon>Leucobacter</taxon>
    </lineage>
</organism>
<protein>
    <submittedName>
        <fullName evidence="2">DUF559 domain-containing protein</fullName>
    </submittedName>
</protein>
<dbReference type="KEGG" id="lins:G7067_10275"/>
<evidence type="ECO:0000259" key="1">
    <source>
        <dbReference type="Pfam" id="PF04480"/>
    </source>
</evidence>
<evidence type="ECO:0000313" key="2">
    <source>
        <dbReference type="EMBL" id="QIM16703.1"/>
    </source>
</evidence>